<dbReference type="AlphaFoldDB" id="A0A2T5DAD1"/>
<evidence type="ECO:0000259" key="3">
    <source>
        <dbReference type="PROSITE" id="PS51756"/>
    </source>
</evidence>
<proteinExistence type="inferred from homology"/>
<comment type="similarity">
    <text evidence="1">In the N-terminal section; belongs to the LXG family.</text>
</comment>
<reference evidence="4 5" key="1">
    <citation type="submission" date="2018-03" db="EMBL/GenBank/DDBJ databases">
        <title>Draft genome sequences of four Enterococcus mundtii strains isolated from beef slaughterhouses in Kenya.</title>
        <authorList>
            <person name="Wambui J."/>
            <person name="Stevens M."/>
            <person name="Njage P."/>
            <person name="Stephan R."/>
            <person name="Tasara T."/>
        </authorList>
    </citation>
    <scope>NUCLEOTIDE SEQUENCE [LARGE SCALE GENOMIC DNA]</scope>
    <source>
        <strain evidence="4 5">H18-EM</strain>
    </source>
</reference>
<dbReference type="InterPro" id="IPR006829">
    <property type="entry name" value="LXG_dom"/>
</dbReference>
<organism evidence="4 5">
    <name type="scientific">Enterococcus mundtii</name>
    <dbReference type="NCBI Taxonomy" id="53346"/>
    <lineage>
        <taxon>Bacteria</taxon>
        <taxon>Bacillati</taxon>
        <taxon>Bacillota</taxon>
        <taxon>Bacilli</taxon>
        <taxon>Lactobacillales</taxon>
        <taxon>Enterococcaceae</taxon>
        <taxon>Enterococcus</taxon>
    </lineage>
</organism>
<accession>A0A2T5DAD1</accession>
<dbReference type="Pfam" id="PF14436">
    <property type="entry name" value="EndoU_bacteria"/>
    <property type="match status" value="1"/>
</dbReference>
<evidence type="ECO:0000313" key="4">
    <source>
        <dbReference type="EMBL" id="PTO34558.1"/>
    </source>
</evidence>
<comment type="caution">
    <text evidence="4">The sequence shown here is derived from an EMBL/GenBank/DDBJ whole genome shotgun (WGS) entry which is preliminary data.</text>
</comment>
<dbReference type="EMBL" id="PYGR01000057">
    <property type="protein sequence ID" value="PTO34558.1"/>
    <property type="molecule type" value="Genomic_DNA"/>
</dbReference>
<dbReference type="PROSITE" id="PS51756">
    <property type="entry name" value="LXG"/>
    <property type="match status" value="1"/>
</dbReference>
<dbReference type="GO" id="GO:0004519">
    <property type="term" value="F:endonuclease activity"/>
    <property type="evidence" value="ECO:0007669"/>
    <property type="project" value="InterPro"/>
</dbReference>
<gene>
    <name evidence="4" type="ORF">C6N14_11680</name>
</gene>
<evidence type="ECO:0000313" key="5">
    <source>
        <dbReference type="Proteomes" id="UP000244022"/>
    </source>
</evidence>
<feature type="coiled-coil region" evidence="2">
    <location>
        <begin position="67"/>
        <end position="94"/>
    </location>
</feature>
<evidence type="ECO:0000256" key="2">
    <source>
        <dbReference type="SAM" id="Coils"/>
    </source>
</evidence>
<feature type="domain" description="LXG" evidence="3">
    <location>
        <begin position="1"/>
        <end position="237"/>
    </location>
</feature>
<dbReference type="InterPro" id="IPR029501">
    <property type="entry name" value="EndoU_bac"/>
</dbReference>
<keyword evidence="2" id="KW-0175">Coiled coil</keyword>
<protein>
    <recommendedName>
        <fullName evidence="3">LXG domain-containing protein</fullName>
    </recommendedName>
</protein>
<dbReference type="Pfam" id="PF04740">
    <property type="entry name" value="LXG"/>
    <property type="match status" value="1"/>
</dbReference>
<evidence type="ECO:0000256" key="1">
    <source>
        <dbReference type="ARBA" id="ARBA00034117"/>
    </source>
</evidence>
<sequence>MGLIYVSSESSDFMSALKSNLESGKETVSQLKSGSQKVVSAVDGKQLSGAAYTAGKGLFADLVIPTITRTTNAIEQIEQELKKYQNADKIVASEGELNEDKLNQQIQVTRTMKNSVDQTLFFVRLQTTLNPIASVLDTLLNVQRDLERMTDSFQQDIDHLQNQLRKLQDFNTQTSGLFANSLNELKIAMQGVLILNNTTIKSDGSYSLPKGTNKSYFEKIKKDVYLVLESEDQEIELIKETDSLEEIHRKTLACANIGINPYTGKKISQEEANKFKYAAWSGTFTNIGDTVMGAYYGNKGASRLDGMDDVGSVKKKSFSEKSSGSNSIITPEIEEKILWGQRTNPNKNKIIGGHSPEISNKHPNYAVEEIILNPDGTRKLKYTTQFPEGNLSKIKTSTVFPESWSDTKILESSTTIGNSKPVSVRASDGATWHRSIVDGVEIDVIKQGTKIISAYPTGTVNGPPPIGFSK</sequence>
<dbReference type="RefSeq" id="WP_108146310.1">
    <property type="nucleotide sequence ID" value="NZ_PYGR01000057.1"/>
</dbReference>
<dbReference type="Proteomes" id="UP000244022">
    <property type="component" value="Unassembled WGS sequence"/>
</dbReference>
<name>A0A2T5DAD1_ENTMU</name>